<proteinExistence type="predicted"/>
<gene>
    <name evidence="1" type="ORF">F1189_04835</name>
</gene>
<dbReference type="Proteomes" id="UP000325255">
    <property type="component" value="Unassembled WGS sequence"/>
</dbReference>
<reference evidence="1 2" key="1">
    <citation type="submission" date="2019-09" db="EMBL/GenBank/DDBJ databases">
        <title>Genome sequence of Rhodovastum atsumiense, a diverse member of the Acetobacteraceae family of non-sulfur purple photosynthetic bacteria.</title>
        <authorList>
            <person name="Meyer T."/>
            <person name="Kyndt J."/>
        </authorList>
    </citation>
    <scope>NUCLEOTIDE SEQUENCE [LARGE SCALE GENOMIC DNA]</scope>
    <source>
        <strain evidence="1 2">DSM 21279</strain>
    </source>
</reference>
<keyword evidence="2" id="KW-1185">Reference proteome</keyword>
<accession>A0A5M6IYG9</accession>
<protein>
    <submittedName>
        <fullName evidence="1">Uncharacterized protein</fullName>
    </submittedName>
</protein>
<sequence length="424" mass="45386">MELDILLRGQSNAYLMVGNEFGGAGGRTLVTEVERLLGFDGRADQVHLLANTYTPGEKTISGETAFVGDWVGKGTDSAWQVLPPEQELLTYITRHAHPLATETAILWLHSEYDTWRDRDLTATEWESAVRADAGWVRQALGKDAAHSPYAFVSAIPFRDASDTVTEAIRQGMEDLAADPSFNALVGAHALDVDMNYTFPHEVRRGEYGLAHMSRQDTVQTALRLARALAEKWAVYARPGSPVALAGGDIDATGPCVVSATAQDARTLLVGVAQDHSAGFAPLDAQAAEGIGWTVRTWRRVISADRVEVLAPDRLRIHFAADLPADGVLCYGYGHRRLAPDNQPGEGNGIYDRDGMPLWAPANYVRITPAPSLARVAAPARTAMRFLGAATAPVARTGGQAPGLAEAIAAAQDAGPSGFAFRAPP</sequence>
<comment type="caution">
    <text evidence="1">The sequence shown here is derived from an EMBL/GenBank/DDBJ whole genome shotgun (WGS) entry which is preliminary data.</text>
</comment>
<dbReference type="RefSeq" id="WP_150039501.1">
    <property type="nucleotide sequence ID" value="NZ_OW485601.1"/>
</dbReference>
<evidence type="ECO:0000313" key="2">
    <source>
        <dbReference type="Proteomes" id="UP000325255"/>
    </source>
</evidence>
<dbReference type="OrthoDB" id="7239021at2"/>
<dbReference type="AlphaFoldDB" id="A0A5M6IYG9"/>
<dbReference type="EMBL" id="VWPK01000006">
    <property type="protein sequence ID" value="KAA5613390.1"/>
    <property type="molecule type" value="Genomic_DNA"/>
</dbReference>
<organism evidence="1 2">
    <name type="scientific">Rhodovastum atsumiense</name>
    <dbReference type="NCBI Taxonomy" id="504468"/>
    <lineage>
        <taxon>Bacteria</taxon>
        <taxon>Pseudomonadati</taxon>
        <taxon>Pseudomonadota</taxon>
        <taxon>Alphaproteobacteria</taxon>
        <taxon>Acetobacterales</taxon>
        <taxon>Acetobacteraceae</taxon>
        <taxon>Rhodovastum</taxon>
    </lineage>
</organism>
<evidence type="ECO:0000313" key="1">
    <source>
        <dbReference type="EMBL" id="KAA5613390.1"/>
    </source>
</evidence>
<name>A0A5M6IYG9_9PROT</name>